<evidence type="ECO:0000313" key="2">
    <source>
        <dbReference type="Proteomes" id="UP000612680"/>
    </source>
</evidence>
<protein>
    <submittedName>
        <fullName evidence="1">Uncharacterized protein</fullName>
    </submittedName>
</protein>
<organism evidence="1 2">
    <name type="scientific">Dyadobacter sandarakinus</name>
    <dbReference type="NCBI Taxonomy" id="2747268"/>
    <lineage>
        <taxon>Bacteria</taxon>
        <taxon>Pseudomonadati</taxon>
        <taxon>Bacteroidota</taxon>
        <taxon>Cytophagia</taxon>
        <taxon>Cytophagales</taxon>
        <taxon>Spirosomataceae</taxon>
        <taxon>Dyadobacter</taxon>
    </lineage>
</organism>
<name>A0ABX7ID17_9BACT</name>
<dbReference type="Proteomes" id="UP000612680">
    <property type="component" value="Chromosome"/>
</dbReference>
<sequence>MSLSNFPWFRVGWGIRAWGYYAGRNDLLPKSTALSADTLKFGRLSSSGVSFLLGANVRIWRIDLGANTDLAGIAFGIKRGGLYTKPSLFEGAGAPYYNDYVSSNPSTLNALPLLVDRQNGQSEVYLRYWITDRLGIKLGYTYGQVAYSTEVKLDNGHRRFSKTYGMPFASIAFPLYN</sequence>
<gene>
    <name evidence="1" type="ORF">HWI92_03350</name>
</gene>
<dbReference type="EMBL" id="CP056775">
    <property type="protein sequence ID" value="QRR04024.1"/>
    <property type="molecule type" value="Genomic_DNA"/>
</dbReference>
<reference evidence="1 2" key="1">
    <citation type="submission" date="2020-06" db="EMBL/GenBank/DDBJ databases">
        <title>Dyadobacter sandarakinus sp. nov., isolated from the soil of the Arctic Yellow River Station.</title>
        <authorList>
            <person name="Zhang Y."/>
            <person name="Peng F."/>
        </authorList>
    </citation>
    <scope>NUCLEOTIDE SEQUENCE [LARGE SCALE GENOMIC DNA]</scope>
    <source>
        <strain evidence="1 2">Q3-56</strain>
    </source>
</reference>
<evidence type="ECO:0000313" key="1">
    <source>
        <dbReference type="EMBL" id="QRR04024.1"/>
    </source>
</evidence>
<accession>A0ABX7ID17</accession>
<keyword evidence="2" id="KW-1185">Reference proteome</keyword>
<proteinExistence type="predicted"/>